<evidence type="ECO:0000256" key="3">
    <source>
        <dbReference type="ARBA" id="ARBA00022840"/>
    </source>
</evidence>
<dbReference type="SUPFAM" id="SSF100920">
    <property type="entry name" value="Heat shock protein 70kD (HSP70), peptide-binding domain"/>
    <property type="match status" value="1"/>
</dbReference>
<proteinExistence type="inferred from homology"/>
<dbReference type="Proteomes" id="UP001161247">
    <property type="component" value="Chromosome 7"/>
</dbReference>
<dbReference type="PANTHER" id="PTHR19375">
    <property type="entry name" value="HEAT SHOCK PROTEIN 70KDA"/>
    <property type="match status" value="1"/>
</dbReference>
<dbReference type="AlphaFoldDB" id="A0AAV1DW21"/>
<dbReference type="Gene3D" id="2.60.34.10">
    <property type="entry name" value="Substrate Binding Domain Of DNAk, Chain A, domain 1"/>
    <property type="match status" value="1"/>
</dbReference>
<dbReference type="SUPFAM" id="SSF100934">
    <property type="entry name" value="Heat shock protein 70kD (HSP70), C-terminal subdomain"/>
    <property type="match status" value="1"/>
</dbReference>
<dbReference type="FunFam" id="3.30.420.40:FF:000535">
    <property type="entry name" value="Heat shock 70 kDa protein 1A"/>
    <property type="match status" value="1"/>
</dbReference>
<evidence type="ECO:0000313" key="7">
    <source>
        <dbReference type="Proteomes" id="UP001161247"/>
    </source>
</evidence>
<evidence type="ECO:0000256" key="4">
    <source>
        <dbReference type="ARBA" id="ARBA00023016"/>
    </source>
</evidence>
<dbReference type="FunFam" id="2.60.34.10:FF:000012">
    <property type="entry name" value="Heat shock 70 kDa protein"/>
    <property type="match status" value="1"/>
</dbReference>
<keyword evidence="2 5" id="KW-0547">Nucleotide-binding</keyword>
<dbReference type="GO" id="GO:0140662">
    <property type="term" value="F:ATP-dependent protein folding chaperone"/>
    <property type="evidence" value="ECO:0007669"/>
    <property type="project" value="InterPro"/>
</dbReference>
<dbReference type="InterPro" id="IPR029047">
    <property type="entry name" value="HSP70_peptide-bd_sf"/>
</dbReference>
<dbReference type="InterPro" id="IPR043129">
    <property type="entry name" value="ATPase_NBD"/>
</dbReference>
<dbReference type="GO" id="GO:0005524">
    <property type="term" value="F:ATP binding"/>
    <property type="evidence" value="ECO:0007669"/>
    <property type="project" value="UniProtKB-KW"/>
</dbReference>
<dbReference type="PROSITE" id="PS00329">
    <property type="entry name" value="HSP70_2"/>
    <property type="match status" value="1"/>
</dbReference>
<dbReference type="SUPFAM" id="SSF53067">
    <property type="entry name" value="Actin-like ATPase domain"/>
    <property type="match status" value="2"/>
</dbReference>
<comment type="similarity">
    <text evidence="1 5">Belongs to the heat shock protein 70 family.</text>
</comment>
<dbReference type="PROSITE" id="PS00297">
    <property type="entry name" value="HSP70_1"/>
    <property type="match status" value="1"/>
</dbReference>
<dbReference type="Gene3D" id="3.90.640.10">
    <property type="entry name" value="Actin, Chain A, domain 4"/>
    <property type="match status" value="1"/>
</dbReference>
<sequence>MSGYNRWNPAIGIDLGTTYSCVGYWKDDRVEIIANDQGNRTTPSYVAFTNEERLIGNAAFNLVGLNPTAAAYVGSTVKDAVITIPAYFNNAQRQATIDAGKIAGINVLRIINEPTAAAIAYGLDNHSSITWKRNVLVFDLGGGTFDVSVLTIRNGSIEVKATGGDTHLGGEDFDNRMVNHFVNQFKRKHGKDISQNPKSVRRLRTSCERAKRILSSTAQTKIEVDALFEGIDFSATVTRPKFEQLNSDFFLRCMETVEKCLMDARMSKNEVGEIVMVGGSSRIPKVQQMLQDLFHGKELYRNINPDEAVAYGAAVQAAKLSSQGNEWVQDLKIVEVNPLSLGVELHGEVMSVVIPRNSSIPVRVTQPYTTVFDHQVRVTFRVFEGERARSTDNNLLGKIRLDGIQVAPRGVPELEVCFDLQANGILKVLARDKITGQEERINITSGRLSGVEIEMMMQEAKRYNAEDEMHRKKYEARCDFESYATQVRDKLRNNTAFYYTEKWKVEDAINKAFQWLDAMDELAEVDEYTKKKMELMFCV</sequence>
<accession>A0AAV1DW21</accession>
<dbReference type="Gene3D" id="1.20.1270.10">
    <property type="match status" value="1"/>
</dbReference>
<evidence type="ECO:0000256" key="2">
    <source>
        <dbReference type="ARBA" id="ARBA00022741"/>
    </source>
</evidence>
<dbReference type="Pfam" id="PF00012">
    <property type="entry name" value="HSP70"/>
    <property type="match status" value="1"/>
</dbReference>
<keyword evidence="4" id="KW-0346">Stress response</keyword>
<name>A0AAV1DW21_OLDCO</name>
<dbReference type="PROSITE" id="PS01036">
    <property type="entry name" value="HSP70_3"/>
    <property type="match status" value="1"/>
</dbReference>
<organism evidence="6 7">
    <name type="scientific">Oldenlandia corymbosa var. corymbosa</name>
    <dbReference type="NCBI Taxonomy" id="529605"/>
    <lineage>
        <taxon>Eukaryota</taxon>
        <taxon>Viridiplantae</taxon>
        <taxon>Streptophyta</taxon>
        <taxon>Embryophyta</taxon>
        <taxon>Tracheophyta</taxon>
        <taxon>Spermatophyta</taxon>
        <taxon>Magnoliopsida</taxon>
        <taxon>eudicotyledons</taxon>
        <taxon>Gunneridae</taxon>
        <taxon>Pentapetalae</taxon>
        <taxon>asterids</taxon>
        <taxon>lamiids</taxon>
        <taxon>Gentianales</taxon>
        <taxon>Rubiaceae</taxon>
        <taxon>Rubioideae</taxon>
        <taxon>Spermacoceae</taxon>
        <taxon>Hedyotis-Oldenlandia complex</taxon>
        <taxon>Oldenlandia</taxon>
    </lineage>
</organism>
<dbReference type="InterPro" id="IPR013126">
    <property type="entry name" value="Hsp_70_fam"/>
</dbReference>
<protein>
    <submittedName>
        <fullName evidence="6">OLC1v1012188C1</fullName>
    </submittedName>
</protein>
<dbReference type="FunFam" id="3.90.640.10:FF:000002">
    <property type="entry name" value="Heat shock 70 kDa"/>
    <property type="match status" value="1"/>
</dbReference>
<evidence type="ECO:0000256" key="5">
    <source>
        <dbReference type="RuleBase" id="RU003322"/>
    </source>
</evidence>
<gene>
    <name evidence="6" type="ORF">OLC1_LOCUS19149</name>
</gene>
<keyword evidence="3 5" id="KW-0067">ATP-binding</keyword>
<evidence type="ECO:0000256" key="1">
    <source>
        <dbReference type="ARBA" id="ARBA00007381"/>
    </source>
</evidence>
<dbReference type="PRINTS" id="PR00301">
    <property type="entry name" value="HEATSHOCK70"/>
</dbReference>
<reference evidence="6" key="1">
    <citation type="submission" date="2023-03" db="EMBL/GenBank/DDBJ databases">
        <authorList>
            <person name="Julca I."/>
        </authorList>
    </citation>
    <scope>NUCLEOTIDE SEQUENCE</scope>
</reference>
<dbReference type="InterPro" id="IPR018181">
    <property type="entry name" value="Heat_shock_70_CS"/>
</dbReference>
<evidence type="ECO:0000313" key="6">
    <source>
        <dbReference type="EMBL" id="CAI9111859.1"/>
    </source>
</evidence>
<dbReference type="Gene3D" id="3.30.420.40">
    <property type="match status" value="2"/>
</dbReference>
<dbReference type="InterPro" id="IPR029048">
    <property type="entry name" value="HSP70_C_sf"/>
</dbReference>
<dbReference type="EMBL" id="OX459124">
    <property type="protein sequence ID" value="CAI9111859.1"/>
    <property type="molecule type" value="Genomic_DNA"/>
</dbReference>
<keyword evidence="7" id="KW-1185">Reference proteome</keyword>